<comment type="caution">
    <text evidence="1">The sequence shown here is derived from an EMBL/GenBank/DDBJ whole genome shotgun (WGS) entry which is preliminary data.</text>
</comment>
<name>A0ABW3F2G5_9PROT</name>
<evidence type="ECO:0008006" key="3">
    <source>
        <dbReference type="Google" id="ProtNLM"/>
    </source>
</evidence>
<protein>
    <recommendedName>
        <fullName evidence="3">Transposase</fullName>
    </recommendedName>
</protein>
<accession>A0ABW3F2G5</accession>
<dbReference type="Proteomes" id="UP001597128">
    <property type="component" value="Unassembled WGS sequence"/>
</dbReference>
<reference evidence="2" key="1">
    <citation type="journal article" date="2019" name="Int. J. Syst. Evol. Microbiol.">
        <title>The Global Catalogue of Microorganisms (GCM) 10K type strain sequencing project: providing services to taxonomists for standard genome sequencing and annotation.</title>
        <authorList>
            <consortium name="The Broad Institute Genomics Platform"/>
            <consortium name="The Broad Institute Genome Sequencing Center for Infectious Disease"/>
            <person name="Wu L."/>
            <person name="Ma J."/>
        </authorList>
    </citation>
    <scope>NUCLEOTIDE SEQUENCE [LARGE SCALE GENOMIC DNA]</scope>
    <source>
        <strain evidence="2">CCUG 58412</strain>
    </source>
</reference>
<keyword evidence="2" id="KW-1185">Reference proteome</keyword>
<evidence type="ECO:0000313" key="1">
    <source>
        <dbReference type="EMBL" id="MFD0912609.1"/>
    </source>
</evidence>
<proteinExistence type="predicted"/>
<sequence>MKYISQPIDLNSLFIFINLIYGYDTHQKKGNYMNNKTMRNKSRIEKLQTQYSLEWSLKIGAYLGTLTRQKAIKLADVKPAIFQRWLFGALAAPADKLNRIKQHAYAALRTRQRKKRKQHQVAHTNEQIIKTQFLWKQLIFDQLRVVAKRRFCTRMKIQYREMNQRLDLN</sequence>
<dbReference type="EMBL" id="JBHTKB010000001">
    <property type="protein sequence ID" value="MFD0912609.1"/>
    <property type="molecule type" value="Genomic_DNA"/>
</dbReference>
<evidence type="ECO:0000313" key="2">
    <source>
        <dbReference type="Proteomes" id="UP001597128"/>
    </source>
</evidence>
<organism evidence="1 2">
    <name type="scientific">Methylophilus luteus</name>
    <dbReference type="NCBI Taxonomy" id="640108"/>
    <lineage>
        <taxon>Bacteria</taxon>
        <taxon>Pseudomonadati</taxon>
        <taxon>Pseudomonadota</taxon>
        <taxon>Betaproteobacteria</taxon>
        <taxon>Nitrosomonadales</taxon>
        <taxon>Methylophilaceae</taxon>
        <taxon>Methylophilus</taxon>
    </lineage>
</organism>
<gene>
    <name evidence="1" type="ORF">ACFQ1Z_03515</name>
</gene>